<evidence type="ECO:0000313" key="2">
    <source>
        <dbReference type="Proteomes" id="UP000657918"/>
    </source>
</evidence>
<dbReference type="AlphaFoldDB" id="A0A835K450"/>
<organism evidence="1 2">
    <name type="scientific">Salix dunnii</name>
    <dbReference type="NCBI Taxonomy" id="1413687"/>
    <lineage>
        <taxon>Eukaryota</taxon>
        <taxon>Viridiplantae</taxon>
        <taxon>Streptophyta</taxon>
        <taxon>Embryophyta</taxon>
        <taxon>Tracheophyta</taxon>
        <taxon>Spermatophyta</taxon>
        <taxon>Magnoliopsida</taxon>
        <taxon>eudicotyledons</taxon>
        <taxon>Gunneridae</taxon>
        <taxon>Pentapetalae</taxon>
        <taxon>rosids</taxon>
        <taxon>fabids</taxon>
        <taxon>Malpighiales</taxon>
        <taxon>Salicaceae</taxon>
        <taxon>Saliceae</taxon>
        <taxon>Salix</taxon>
    </lineage>
</organism>
<sequence length="87" mass="9085">MAALHSTAFCLRGVALSSSQERRNVKASTFPCSPLVSIPKLSFQSKAFGGDGSPETKDSSLVACFGEMLIDFVPTISGLSFSDAPAI</sequence>
<dbReference type="Proteomes" id="UP000657918">
    <property type="component" value="Chromosome 4"/>
</dbReference>
<proteinExistence type="predicted"/>
<comment type="caution">
    <text evidence="1">The sequence shown here is derived from an EMBL/GenBank/DDBJ whole genome shotgun (WGS) entry which is preliminary data.</text>
</comment>
<evidence type="ECO:0000313" key="1">
    <source>
        <dbReference type="EMBL" id="KAF9683897.1"/>
    </source>
</evidence>
<reference evidence="1 2" key="1">
    <citation type="submission" date="2020-10" db="EMBL/GenBank/DDBJ databases">
        <title>Plant Genome Project.</title>
        <authorList>
            <person name="Zhang R.-G."/>
        </authorList>
    </citation>
    <scope>NUCLEOTIDE SEQUENCE [LARGE SCALE GENOMIC DNA]</scope>
    <source>
        <strain evidence="1">FAFU-HL-1</strain>
        <tissue evidence="1">Leaf</tissue>
    </source>
</reference>
<protein>
    <submittedName>
        <fullName evidence="1">Uncharacterized protein</fullName>
    </submittedName>
</protein>
<dbReference type="OrthoDB" id="1934760at2759"/>
<gene>
    <name evidence="1" type="ORF">SADUNF_Sadunf04G0061800</name>
</gene>
<dbReference type="EMBL" id="JADGMS010000004">
    <property type="protein sequence ID" value="KAF9683897.1"/>
    <property type="molecule type" value="Genomic_DNA"/>
</dbReference>
<name>A0A835K450_9ROSI</name>
<keyword evidence="2" id="KW-1185">Reference proteome</keyword>
<accession>A0A835K450</accession>